<dbReference type="Proteomes" id="UP001589769">
    <property type="component" value="Unassembled WGS sequence"/>
</dbReference>
<dbReference type="InterPro" id="IPR007655">
    <property type="entry name" value="Slam_C"/>
</dbReference>
<keyword evidence="11" id="KW-1185">Reference proteome</keyword>
<evidence type="ECO:0000256" key="6">
    <source>
        <dbReference type="ARBA" id="ARBA00023237"/>
    </source>
</evidence>
<dbReference type="Pfam" id="PF04575">
    <property type="entry name" value="SlipAM"/>
    <property type="match status" value="1"/>
</dbReference>
<name>A0ABV6HXJ2_9PAST</name>
<keyword evidence="4" id="KW-0732">Signal</keyword>
<proteinExistence type="inferred from homology"/>
<evidence type="ECO:0000313" key="11">
    <source>
        <dbReference type="Proteomes" id="UP001589769"/>
    </source>
</evidence>
<dbReference type="InterPro" id="IPR057556">
    <property type="entry name" value="TPR_Slam"/>
</dbReference>
<keyword evidence="6" id="KW-0998">Cell outer membrane</keyword>
<keyword evidence="5" id="KW-0472">Membrane</keyword>
<comment type="similarity">
    <text evidence="7">Belongs to the Slam family.</text>
</comment>
<evidence type="ECO:0000259" key="8">
    <source>
        <dbReference type="Pfam" id="PF04575"/>
    </source>
</evidence>
<comment type="subcellular location">
    <subcellularLocation>
        <location evidence="1">Cell outer membrane</location>
        <topology evidence="1">Multi-pass membrane protein</topology>
    </subcellularLocation>
</comment>
<dbReference type="Pfam" id="PF24575">
    <property type="entry name" value="TPR_Slam"/>
    <property type="match status" value="1"/>
</dbReference>
<organism evidence="10 11">
    <name type="scientific">Gallibacterium melopsittaci</name>
    <dbReference type="NCBI Taxonomy" id="516063"/>
    <lineage>
        <taxon>Bacteria</taxon>
        <taxon>Pseudomonadati</taxon>
        <taxon>Pseudomonadota</taxon>
        <taxon>Gammaproteobacteria</taxon>
        <taxon>Pasteurellales</taxon>
        <taxon>Pasteurellaceae</taxon>
        <taxon>Gallibacterium</taxon>
    </lineage>
</organism>
<dbReference type="EMBL" id="JBHLWA010000036">
    <property type="protein sequence ID" value="MFC0323486.1"/>
    <property type="molecule type" value="Genomic_DNA"/>
</dbReference>
<evidence type="ECO:0000256" key="4">
    <source>
        <dbReference type="ARBA" id="ARBA00022729"/>
    </source>
</evidence>
<evidence type="ECO:0000313" key="10">
    <source>
        <dbReference type="EMBL" id="MFC0323486.1"/>
    </source>
</evidence>
<keyword evidence="2" id="KW-1134">Transmembrane beta strand</keyword>
<feature type="domain" description="Surface lipoprotein assembly modifier C-terminal" evidence="8">
    <location>
        <begin position="185"/>
        <end position="471"/>
    </location>
</feature>
<keyword evidence="3" id="KW-0812">Transmembrane</keyword>
<evidence type="ECO:0000256" key="7">
    <source>
        <dbReference type="ARBA" id="ARBA00023609"/>
    </source>
</evidence>
<evidence type="ECO:0000256" key="3">
    <source>
        <dbReference type="ARBA" id="ARBA00022692"/>
    </source>
</evidence>
<evidence type="ECO:0000259" key="9">
    <source>
        <dbReference type="Pfam" id="PF24575"/>
    </source>
</evidence>
<gene>
    <name evidence="10" type="ORF">ACFFHT_07925</name>
</gene>
<sequence>MFGILSANAAIIKEHDFSSVHELTTDTNKFSYPDKIVVKQNQTSSISPKKHSLSLRSLYNQPQLFSFIIDQAIRQRQWSLVKQLLPVYRTIKEHNPYLLWYAEAGINHLEHNYSDAFLALQNLLTVKPELDYVRLDFARMLVEDKQFVEARTEFQRLEKSRNPQIQHIAKEAIKQLDELFKTQWDISAYYSRNDNVNQASDIKTLYLWGVPFTKNEDSMPKSGQGITYSLMANKLISIKGHHYLNFEGSYSGTEYWDQKDYSESTLRLSPGYLYQKYNFSMKLSPFYEQNWLGGKNYNNHTGIDLSFMQKINDKQVIIPYFSYSYKHYNDPQLSEYEGRRYQIGITVAYQLTSAWRIFTGMDYQYDNLKSIVETSHTLAGRVGSRYQWQNGLGVQFNLRMAERKFAAHHTFFNKIRKDYDFSGTVAIWHDKLNYKGFMPKLVYQYRNVNSNIPELYSWDSKGMRLEISKSF</sequence>
<accession>A0ABV6HXJ2</accession>
<reference evidence="10 11" key="1">
    <citation type="submission" date="2024-09" db="EMBL/GenBank/DDBJ databases">
        <authorList>
            <person name="Sun Q."/>
            <person name="Mori K."/>
        </authorList>
    </citation>
    <scope>NUCLEOTIDE SEQUENCE [LARGE SCALE GENOMIC DNA]</scope>
    <source>
        <strain evidence="10 11">CCM 7538</strain>
    </source>
</reference>
<evidence type="ECO:0000256" key="2">
    <source>
        <dbReference type="ARBA" id="ARBA00022452"/>
    </source>
</evidence>
<keyword evidence="10" id="KW-0449">Lipoprotein</keyword>
<feature type="domain" description="Surface lipoprotein assembly modifier N-terminal TPR repeats region" evidence="9">
    <location>
        <begin position="53"/>
        <end position="154"/>
    </location>
</feature>
<evidence type="ECO:0000256" key="1">
    <source>
        <dbReference type="ARBA" id="ARBA00004571"/>
    </source>
</evidence>
<comment type="caution">
    <text evidence="10">The sequence shown here is derived from an EMBL/GenBank/DDBJ whole genome shotgun (WGS) entry which is preliminary data.</text>
</comment>
<evidence type="ECO:0000256" key="5">
    <source>
        <dbReference type="ARBA" id="ARBA00023136"/>
    </source>
</evidence>
<protein>
    <submittedName>
        <fullName evidence="10">Surface lipoprotein assembly modifier</fullName>
    </submittedName>
</protein>